<protein>
    <submittedName>
        <fullName evidence="6">Putative histone-lysine N-methyltransferase chromatin regulator PHD family</fullName>
        <ecNumber evidence="6">2.1.1.43</ecNumber>
    </submittedName>
</protein>
<keyword evidence="2 4" id="KW-0863">Zinc-finger</keyword>
<dbReference type="Pfam" id="PF00628">
    <property type="entry name" value="PHD"/>
    <property type="match status" value="1"/>
</dbReference>
<dbReference type="GO" id="GO:0008270">
    <property type="term" value="F:zinc ion binding"/>
    <property type="evidence" value="ECO:0007669"/>
    <property type="project" value="UniProtKB-KW"/>
</dbReference>
<dbReference type="InterPro" id="IPR001965">
    <property type="entry name" value="Znf_PHD"/>
</dbReference>
<evidence type="ECO:0000256" key="2">
    <source>
        <dbReference type="ARBA" id="ARBA00022771"/>
    </source>
</evidence>
<evidence type="ECO:0000259" key="5">
    <source>
        <dbReference type="PROSITE" id="PS50016"/>
    </source>
</evidence>
<dbReference type="InterPro" id="IPR019786">
    <property type="entry name" value="Zinc_finger_PHD-type_CS"/>
</dbReference>
<keyword evidence="3" id="KW-0862">Zinc</keyword>
<gene>
    <name evidence="6" type="ORF">MtrunA17_Chr3g0129871</name>
</gene>
<dbReference type="PROSITE" id="PS50016">
    <property type="entry name" value="ZF_PHD_2"/>
    <property type="match status" value="1"/>
</dbReference>
<dbReference type="EC" id="2.1.1.43" evidence="6"/>
<evidence type="ECO:0000256" key="3">
    <source>
        <dbReference type="ARBA" id="ARBA00022833"/>
    </source>
</evidence>
<dbReference type="InterPro" id="IPR013083">
    <property type="entry name" value="Znf_RING/FYVE/PHD"/>
</dbReference>
<dbReference type="InterPro" id="IPR019787">
    <property type="entry name" value="Znf_PHD-finger"/>
</dbReference>
<dbReference type="PANTHER" id="PTHR12618:SF20">
    <property type="entry name" value="PHD AND RING FINGER DOMAIN-CONTAINING PROTEIN 1"/>
    <property type="match status" value="1"/>
</dbReference>
<dbReference type="Gramene" id="rna18439">
    <property type="protein sequence ID" value="RHN69906.1"/>
    <property type="gene ID" value="gene18439"/>
</dbReference>
<evidence type="ECO:0000313" key="7">
    <source>
        <dbReference type="Proteomes" id="UP000265566"/>
    </source>
</evidence>
<evidence type="ECO:0000256" key="1">
    <source>
        <dbReference type="ARBA" id="ARBA00022723"/>
    </source>
</evidence>
<keyword evidence="1" id="KW-0479">Metal-binding</keyword>
<evidence type="ECO:0000256" key="4">
    <source>
        <dbReference type="PROSITE-ProRule" id="PRU00146"/>
    </source>
</evidence>
<comment type="caution">
    <text evidence="6">The sequence shown here is derived from an EMBL/GenBank/DDBJ whole genome shotgun (WGS) entry which is preliminary data.</text>
</comment>
<dbReference type="PANTHER" id="PTHR12618">
    <property type="entry name" value="PHD AND RING FINGER DOMAIN-CONTAINING PROTEIN 1"/>
    <property type="match status" value="1"/>
</dbReference>
<keyword evidence="6" id="KW-0808">Transferase</keyword>
<name>A0A396IW19_MEDTR</name>
<reference evidence="7" key="1">
    <citation type="journal article" date="2018" name="Nat. Plants">
        <title>Whole-genome landscape of Medicago truncatula symbiotic genes.</title>
        <authorList>
            <person name="Pecrix Y."/>
            <person name="Staton S.E."/>
            <person name="Sallet E."/>
            <person name="Lelandais-Briere C."/>
            <person name="Moreau S."/>
            <person name="Carrere S."/>
            <person name="Blein T."/>
            <person name="Jardinaud M.F."/>
            <person name="Latrasse D."/>
            <person name="Zouine M."/>
            <person name="Zahm M."/>
            <person name="Kreplak J."/>
            <person name="Mayjonade B."/>
            <person name="Satge C."/>
            <person name="Perez M."/>
            <person name="Cauet S."/>
            <person name="Marande W."/>
            <person name="Chantry-Darmon C."/>
            <person name="Lopez-Roques C."/>
            <person name="Bouchez O."/>
            <person name="Berard A."/>
            <person name="Debelle F."/>
            <person name="Munos S."/>
            <person name="Bendahmane A."/>
            <person name="Berges H."/>
            <person name="Niebel A."/>
            <person name="Buitink J."/>
            <person name="Frugier F."/>
            <person name="Benhamed M."/>
            <person name="Crespi M."/>
            <person name="Gouzy J."/>
            <person name="Gamas P."/>
        </authorList>
    </citation>
    <scope>NUCLEOTIDE SEQUENCE [LARGE SCALE GENOMIC DNA]</scope>
    <source>
        <strain evidence="7">cv. Jemalong A17</strain>
    </source>
</reference>
<proteinExistence type="predicted"/>
<dbReference type="EMBL" id="PSQE01000003">
    <property type="protein sequence ID" value="RHN69906.1"/>
    <property type="molecule type" value="Genomic_DNA"/>
</dbReference>
<dbReference type="InterPro" id="IPR011011">
    <property type="entry name" value="Znf_FYVE_PHD"/>
</dbReference>
<accession>A0A396IW19</accession>
<dbReference type="AlphaFoldDB" id="A0A396IW19"/>
<dbReference type="GO" id="GO:0008168">
    <property type="term" value="F:methyltransferase activity"/>
    <property type="evidence" value="ECO:0007669"/>
    <property type="project" value="UniProtKB-KW"/>
</dbReference>
<dbReference type="SMART" id="SM00249">
    <property type="entry name" value="PHD"/>
    <property type="match status" value="1"/>
</dbReference>
<dbReference type="Gene3D" id="3.30.40.10">
    <property type="entry name" value="Zinc/RING finger domain, C3HC4 (zinc finger)"/>
    <property type="match status" value="1"/>
</dbReference>
<keyword evidence="6" id="KW-0489">Methyltransferase</keyword>
<feature type="domain" description="PHD-type" evidence="5">
    <location>
        <begin position="20"/>
        <end position="70"/>
    </location>
</feature>
<dbReference type="InterPro" id="IPR047157">
    <property type="entry name" value="PHRF1/Atg35"/>
</dbReference>
<evidence type="ECO:0000313" key="6">
    <source>
        <dbReference type="EMBL" id="RHN69906.1"/>
    </source>
</evidence>
<organism evidence="6 7">
    <name type="scientific">Medicago truncatula</name>
    <name type="common">Barrel medic</name>
    <name type="synonym">Medicago tribuloides</name>
    <dbReference type="NCBI Taxonomy" id="3880"/>
    <lineage>
        <taxon>Eukaryota</taxon>
        <taxon>Viridiplantae</taxon>
        <taxon>Streptophyta</taxon>
        <taxon>Embryophyta</taxon>
        <taxon>Tracheophyta</taxon>
        <taxon>Spermatophyta</taxon>
        <taxon>Magnoliopsida</taxon>
        <taxon>eudicotyledons</taxon>
        <taxon>Gunneridae</taxon>
        <taxon>Pentapetalae</taxon>
        <taxon>rosids</taxon>
        <taxon>fabids</taxon>
        <taxon>Fabales</taxon>
        <taxon>Fabaceae</taxon>
        <taxon>Papilionoideae</taxon>
        <taxon>50 kb inversion clade</taxon>
        <taxon>NPAAA clade</taxon>
        <taxon>Hologalegina</taxon>
        <taxon>IRL clade</taxon>
        <taxon>Trifolieae</taxon>
        <taxon>Medicago</taxon>
    </lineage>
</organism>
<dbReference type="Proteomes" id="UP000265566">
    <property type="component" value="Chromosome 3"/>
</dbReference>
<dbReference type="GO" id="GO:0032259">
    <property type="term" value="P:methylation"/>
    <property type="evidence" value="ECO:0007669"/>
    <property type="project" value="UniProtKB-KW"/>
</dbReference>
<sequence length="77" mass="8819">MANIMARAKYAVVEKEDYSDCMCERCGSGEQPEELLLCDKCDKGFHMKCLRPILARVPIGSWICPKCCFELERLKSK</sequence>
<dbReference type="SUPFAM" id="SSF57903">
    <property type="entry name" value="FYVE/PHD zinc finger"/>
    <property type="match status" value="1"/>
</dbReference>
<dbReference type="PROSITE" id="PS01359">
    <property type="entry name" value="ZF_PHD_1"/>
    <property type="match status" value="1"/>
</dbReference>